<reference evidence="2 3" key="1">
    <citation type="submission" date="2020-10" db="EMBL/GenBank/DDBJ databases">
        <title>The Coptis chinensis genome and diversification of protoberbering-type alkaloids.</title>
        <authorList>
            <person name="Wang B."/>
            <person name="Shu S."/>
            <person name="Song C."/>
            <person name="Liu Y."/>
        </authorList>
    </citation>
    <scope>NUCLEOTIDE SEQUENCE [LARGE SCALE GENOMIC DNA]</scope>
    <source>
        <strain evidence="2">HL-2020</strain>
        <tissue evidence="2">Leaf</tissue>
    </source>
</reference>
<comment type="caution">
    <text evidence="2">The sequence shown here is derived from an EMBL/GenBank/DDBJ whole genome shotgun (WGS) entry which is preliminary data.</text>
</comment>
<keyword evidence="3" id="KW-1185">Reference proteome</keyword>
<dbReference type="AlphaFoldDB" id="A0A835LPK6"/>
<accession>A0A835LPK6</accession>
<dbReference type="EMBL" id="JADFTS010000006">
    <property type="protein sequence ID" value="KAF9603338.1"/>
    <property type="molecule type" value="Genomic_DNA"/>
</dbReference>
<sequence length="241" mass="27433">MSVFGYSSSDQIDIERSMQCSRCLVPQRRQCKPARNNIRFDRSPGGSDSSESGYNGLRNTRRRTNGGYQRAGDRRDDVVAQALKNALPFDKSSLYNSLTLKPPETVQDLLVRADSLSELYDKLKEYLKGSQKLTHVNMVEHDVIVVCHAQVAICSSNRERKWSMKPKIQKIGSWNHVNSINFKSGFYVETIVEGDLTFTEEDERGVYYPHNDAVVITAWVGIRRVQRILIDTDSFACILFS</sequence>
<dbReference type="Proteomes" id="UP000631114">
    <property type="component" value="Unassembled WGS sequence"/>
</dbReference>
<evidence type="ECO:0000313" key="2">
    <source>
        <dbReference type="EMBL" id="KAF9603338.1"/>
    </source>
</evidence>
<proteinExistence type="predicted"/>
<organism evidence="2 3">
    <name type="scientific">Coptis chinensis</name>
    <dbReference type="NCBI Taxonomy" id="261450"/>
    <lineage>
        <taxon>Eukaryota</taxon>
        <taxon>Viridiplantae</taxon>
        <taxon>Streptophyta</taxon>
        <taxon>Embryophyta</taxon>
        <taxon>Tracheophyta</taxon>
        <taxon>Spermatophyta</taxon>
        <taxon>Magnoliopsida</taxon>
        <taxon>Ranunculales</taxon>
        <taxon>Ranunculaceae</taxon>
        <taxon>Coptidoideae</taxon>
        <taxon>Coptis</taxon>
    </lineage>
</organism>
<feature type="region of interest" description="Disordered" evidence="1">
    <location>
        <begin position="34"/>
        <end position="74"/>
    </location>
</feature>
<dbReference type="OrthoDB" id="2919534at2759"/>
<evidence type="ECO:0000256" key="1">
    <source>
        <dbReference type="SAM" id="MobiDB-lite"/>
    </source>
</evidence>
<name>A0A835LPK6_9MAGN</name>
<evidence type="ECO:0000313" key="3">
    <source>
        <dbReference type="Proteomes" id="UP000631114"/>
    </source>
</evidence>
<gene>
    <name evidence="2" type="ORF">IFM89_034687</name>
</gene>
<protein>
    <submittedName>
        <fullName evidence="2">Uncharacterized protein</fullName>
    </submittedName>
</protein>